<evidence type="ECO:0000256" key="13">
    <source>
        <dbReference type="ARBA" id="ARBA00022842"/>
    </source>
</evidence>
<keyword evidence="16" id="KW-0695">RNA-directed DNA polymerase</keyword>
<feature type="region of interest" description="Disordered" evidence="24">
    <location>
        <begin position="884"/>
        <end position="921"/>
    </location>
</feature>
<comment type="caution">
    <text evidence="26">The sequence shown here is derived from an EMBL/GenBank/DDBJ whole genome shotgun (WGS) entry which is preliminary data.</text>
</comment>
<dbReference type="SUPFAM" id="SSF53098">
    <property type="entry name" value="Ribonuclease H-like"/>
    <property type="match status" value="1"/>
</dbReference>
<dbReference type="InterPro" id="IPR013103">
    <property type="entry name" value="RVT_2"/>
</dbReference>
<feature type="compositionally biased region" description="Basic and acidic residues" evidence="24">
    <location>
        <begin position="644"/>
        <end position="659"/>
    </location>
</feature>
<feature type="compositionally biased region" description="Low complexity" evidence="24">
    <location>
        <begin position="1250"/>
        <end position="1266"/>
    </location>
</feature>
<evidence type="ECO:0000256" key="4">
    <source>
        <dbReference type="ARBA" id="ARBA00022670"/>
    </source>
</evidence>
<evidence type="ECO:0000313" key="27">
    <source>
        <dbReference type="Proteomes" id="UP000191691"/>
    </source>
</evidence>
<keyword evidence="8" id="KW-0547">Nucleotide-binding</keyword>
<feature type="region of interest" description="Disordered" evidence="24">
    <location>
        <begin position="644"/>
        <end position="670"/>
    </location>
</feature>
<feature type="compositionally biased region" description="Basic and acidic residues" evidence="24">
    <location>
        <begin position="333"/>
        <end position="343"/>
    </location>
</feature>
<keyword evidence="9" id="KW-0064">Aspartyl protease</keyword>
<sequence length="1858" mass="210810">MADFDEEDNAGESSARSLSATRQQQQSQNPQATRAQVPAQTEQQQPTSYVRRPRTQATNLPEEKEIKLNKGIKLLLDGSNLARWKRQIENGLSMVRIDKVANYKLPRPEETDPDYDIWEYWSKIACGWIESLLDQEIITILEGGVEAFPRRADDMMREVETLVRGAEITDNVRREIIKFHKMKRSDFSSADAYITAYQTQYNQLGLHKVEPHPFGAMFVMLYDLEEELDSVKFTYQAMKDTIPDSVTKDIFNSMCKKLIVEARDTPASSSSNPTASANSARKNNDNNQRGGGRGRGRGGKSRGGGSHNSQSDDKTDKDQKDQPRFKNGPPKGKSLDEWAEQQRNKQPQYVNGGECAHCGIEGHPAKTCYHLMEDIVFDGWRPNKNVWCYAFAKRSSTNNDKGKAGVARANTARSTDDMWMLDSGASKTITGHREDFYEYSKYKPGEEPYSYTNANGDVQHAIAYGKAPIQIKTSTGKVRTILVNAYHDKTTRDRLLSTNALEADHGIFHDPITPTLVRANREEVGLVKKVSGLPWIDGPLYHGVKSEAEDEMKIKTKAHTLIQNTYFYEPNSGSDPDTEEEELDRINKSVSTYEIHRRLGHVGRPHIKASLTDAVLLDEDDQLELYDFDCEACQLGKAKKQISRDKQQRVEKPGMKFHADSQSMNPPGPRGEKYWVPIVDDCTRYTEGPCFRSKDEIADYMIKFCKRQKLLRGRYPAIWRIDGGTEFHKFQTWAENEGMIFELTPAYTPEPNGVAERMGGYINQTQRTMNMDAKLPDMLWPFRVDTAIYIHNRLINPKTGKTPILTWQEGLGLGETKVNLKHLRAWGSIVFTYIPKETRVQSEKSRPRAFRGHLIGYEGENGHIFKVWNPVTKEIVRSRDVTFPDKLDKNRDDDQKGGVTPASKPAPKDPDSDDDNAGALFEEGGPIAYAEKGKLPFEKPKVVIQPKLVPQVVITSRRPEPAVQAPAKPIIQQRQDSVGPNTPGRAWTMPPTPKVPSRIQEIEDQSPIRQPIFQKPKKQATQQPIQQITQQPKQQANQQASHQFSQQSLHQRPTLQPKAHETIRRYMDQLNMEVSVLPPAPPQPRKQATKPLVLETIPESPITILQSIERDDSEDEFHPITHPDKEQELTTPAANRLISQQHTPTSQDGSERQVQRATHDVEDPTPQAVARSPYHLPGAFREETPHETPRAALSQPHEEISHNVTPTVEVEPKQIPIEPDRPMIDHDQTTSEEERAPIEHEPNTMTREPSVITISTDDSATDTGSVPPEQFIPRRSSRTRRSPERYGFPSNPNPNPPPNPPRPREPKRIRVRPDVPQGNNSASEGSGQEQEDTQRGRLAASKVVAKQSTPFIYNGKPLHVKDVDIPQSYKQAQKSRFADRWQAAMESQIDDLYAKGTFDIVRKPPGITPLPSQWVYDLKVTKDNEVYGFKARWVVCGNFQMKKEDSVFYAPVVQNTLVKIVFTIIAQRGYKWRQFDAIAAYLNASRQDHEIVYAIQPLGFEYQEPDIGIKGWVCQLKQALYGLRDSAALWNKELDTRLNKIGFYALDDDPCVYMKEHNGSTWFLLVHVDDFIAAAPTDKEVEQIFQEVKQQFEIKDIGEPSRFLGSAVSRDYNKRTITMSQKAYSLEALRLAEMQAYSPLPIPLSPGRKWDTKNEDPEILLLGKLNWLAVETRPDIKFTVMKLQHRTTSPTINDMQAVRAAYRYLKATIELCVTLGKQDAKSTEGAVWFFGGAPILWYSKKQSIMTPSSTAAEWCALDRPARDAQWFAKIAKALSLPGAEHPIVILTDNINTQLLMAKKACKNSTRWLDMKWFFVKDAIFQNKIDLRRIDTKNNVADGFTKPLDSEAHEKFIQMLGLH</sequence>
<feature type="compositionally biased region" description="Basic and acidic residues" evidence="24">
    <location>
        <begin position="1218"/>
        <end position="1242"/>
    </location>
</feature>
<keyword evidence="17" id="KW-0239">DNA-directed DNA polymerase</keyword>
<feature type="compositionally biased region" description="Basic and acidic residues" evidence="24">
    <location>
        <begin position="1116"/>
        <end position="1128"/>
    </location>
</feature>
<feature type="region of interest" description="Disordered" evidence="24">
    <location>
        <begin position="1075"/>
        <end position="1339"/>
    </location>
</feature>
<dbReference type="STRING" id="60175.A0A1V6WRI3"/>
<dbReference type="Proteomes" id="UP000191691">
    <property type="component" value="Unassembled WGS sequence"/>
</dbReference>
<keyword evidence="13" id="KW-0460">Magnesium</keyword>
<feature type="domain" description="Integrase catalytic" evidence="25">
    <location>
        <begin position="649"/>
        <end position="811"/>
    </location>
</feature>
<evidence type="ECO:0000256" key="11">
    <source>
        <dbReference type="ARBA" id="ARBA00022801"/>
    </source>
</evidence>
<feature type="compositionally biased region" description="Acidic residues" evidence="24">
    <location>
        <begin position="1"/>
        <end position="10"/>
    </location>
</feature>
<dbReference type="GO" id="GO:0004190">
    <property type="term" value="F:aspartic-type endopeptidase activity"/>
    <property type="evidence" value="ECO:0007669"/>
    <property type="project" value="UniProtKB-KW"/>
</dbReference>
<feature type="region of interest" description="Disordered" evidence="24">
    <location>
        <begin position="973"/>
        <end position="1061"/>
    </location>
</feature>
<keyword evidence="15" id="KW-0229">DNA integration</keyword>
<comment type="catalytic activity">
    <reaction evidence="22">
        <text>DNA(n) + a 2'-deoxyribonucleoside 5'-triphosphate = DNA(n+1) + diphosphate</text>
        <dbReference type="Rhea" id="RHEA:22508"/>
        <dbReference type="Rhea" id="RHEA-COMP:17339"/>
        <dbReference type="Rhea" id="RHEA-COMP:17340"/>
        <dbReference type="ChEBI" id="CHEBI:33019"/>
        <dbReference type="ChEBI" id="CHEBI:61560"/>
        <dbReference type="ChEBI" id="CHEBI:173112"/>
        <dbReference type="EC" id="2.7.7.49"/>
    </reaction>
</comment>
<evidence type="ECO:0000256" key="5">
    <source>
        <dbReference type="ARBA" id="ARBA00022695"/>
    </source>
</evidence>
<feature type="compositionally biased region" description="Polar residues" evidence="24">
    <location>
        <begin position="11"/>
        <end position="48"/>
    </location>
</feature>
<protein>
    <recommendedName>
        <fullName evidence="25">Integrase catalytic domain-containing protein</fullName>
    </recommendedName>
</protein>
<dbReference type="GO" id="GO:0005634">
    <property type="term" value="C:nucleus"/>
    <property type="evidence" value="ECO:0007669"/>
    <property type="project" value="UniProtKB-ARBA"/>
</dbReference>
<accession>A0A1V6WRI3</accession>
<dbReference type="EMBL" id="MOOB01000208">
    <property type="protein sequence ID" value="OQE65453.1"/>
    <property type="molecule type" value="Genomic_DNA"/>
</dbReference>
<evidence type="ECO:0000256" key="24">
    <source>
        <dbReference type="SAM" id="MobiDB-lite"/>
    </source>
</evidence>
<evidence type="ECO:0000256" key="21">
    <source>
        <dbReference type="ARBA" id="ARBA00023268"/>
    </source>
</evidence>
<dbReference type="PANTHER" id="PTHR42648:SF11">
    <property type="entry name" value="TRANSPOSON TY4-P GAG-POL POLYPROTEIN"/>
    <property type="match status" value="1"/>
</dbReference>
<feature type="region of interest" description="Disordered" evidence="24">
    <location>
        <begin position="263"/>
        <end position="344"/>
    </location>
</feature>
<dbReference type="Pfam" id="PF07727">
    <property type="entry name" value="RVT_2"/>
    <property type="match status" value="1"/>
</dbReference>
<feature type="compositionally biased region" description="Low complexity" evidence="24">
    <location>
        <begin position="265"/>
        <end position="280"/>
    </location>
</feature>
<dbReference type="OMA" id="ENGHIFK"/>
<dbReference type="InterPro" id="IPR036397">
    <property type="entry name" value="RNaseH_sf"/>
</dbReference>
<keyword evidence="3" id="KW-1188">Viral release from host cell</keyword>
<feature type="compositionally biased region" description="Low complexity" evidence="24">
    <location>
        <begin position="1019"/>
        <end position="1051"/>
    </location>
</feature>
<dbReference type="GO" id="GO:0003677">
    <property type="term" value="F:DNA binding"/>
    <property type="evidence" value="ECO:0007669"/>
    <property type="project" value="UniProtKB-KW"/>
</dbReference>
<feature type="compositionally biased region" description="Basic and acidic residues" evidence="24">
    <location>
        <begin position="884"/>
        <end position="896"/>
    </location>
</feature>
<dbReference type="Pfam" id="PF25597">
    <property type="entry name" value="SH3_retrovirus"/>
    <property type="match status" value="1"/>
</dbReference>
<dbReference type="Pfam" id="PF22936">
    <property type="entry name" value="Pol_BBD"/>
    <property type="match status" value="1"/>
</dbReference>
<feature type="compositionally biased region" description="Polar residues" evidence="24">
    <location>
        <begin position="1129"/>
        <end position="1148"/>
    </location>
</feature>
<keyword evidence="12" id="KW-0067">ATP-binding</keyword>
<evidence type="ECO:0000256" key="15">
    <source>
        <dbReference type="ARBA" id="ARBA00022908"/>
    </source>
</evidence>
<evidence type="ECO:0000256" key="6">
    <source>
        <dbReference type="ARBA" id="ARBA00022722"/>
    </source>
</evidence>
<dbReference type="SUPFAM" id="SSF56672">
    <property type="entry name" value="DNA/RNA polymerases"/>
    <property type="match status" value="1"/>
</dbReference>
<evidence type="ECO:0000256" key="18">
    <source>
        <dbReference type="ARBA" id="ARBA00023113"/>
    </source>
</evidence>
<evidence type="ECO:0000313" key="26">
    <source>
        <dbReference type="EMBL" id="OQE65453.1"/>
    </source>
</evidence>
<feature type="compositionally biased region" description="Basic and acidic residues" evidence="24">
    <location>
        <begin position="1302"/>
        <end position="1313"/>
    </location>
</feature>
<dbReference type="CDD" id="cd09272">
    <property type="entry name" value="RNase_HI_RT_Ty1"/>
    <property type="match status" value="1"/>
</dbReference>
<dbReference type="PROSITE" id="PS50994">
    <property type="entry name" value="INTEGRASE"/>
    <property type="match status" value="1"/>
</dbReference>
<feature type="compositionally biased region" description="Basic and acidic residues" evidence="24">
    <location>
        <begin position="310"/>
        <end position="324"/>
    </location>
</feature>
<keyword evidence="18" id="KW-0917">Virion maturation</keyword>
<dbReference type="InterPro" id="IPR039537">
    <property type="entry name" value="Retrotran_Ty1/copia-like"/>
</dbReference>
<organism evidence="26 27">
    <name type="scientific">Penicillium nalgiovense</name>
    <dbReference type="NCBI Taxonomy" id="60175"/>
    <lineage>
        <taxon>Eukaryota</taxon>
        <taxon>Fungi</taxon>
        <taxon>Dikarya</taxon>
        <taxon>Ascomycota</taxon>
        <taxon>Pezizomycotina</taxon>
        <taxon>Eurotiomycetes</taxon>
        <taxon>Eurotiomycetidae</taxon>
        <taxon>Eurotiales</taxon>
        <taxon>Aspergillaceae</taxon>
        <taxon>Penicillium</taxon>
    </lineage>
</organism>
<keyword evidence="14" id="KW-0694">RNA-binding</keyword>
<proteinExistence type="predicted"/>
<evidence type="ECO:0000256" key="20">
    <source>
        <dbReference type="ARBA" id="ARBA00023172"/>
    </source>
</evidence>
<keyword evidence="6" id="KW-0540">Nuclease</keyword>
<feature type="compositionally biased region" description="Basic and acidic residues" evidence="24">
    <location>
        <begin position="1149"/>
        <end position="1162"/>
    </location>
</feature>
<dbReference type="InterPro" id="IPR054722">
    <property type="entry name" value="PolX-like_BBD"/>
</dbReference>
<keyword evidence="19" id="KW-0238">DNA-binding</keyword>
<dbReference type="GO" id="GO:0015074">
    <property type="term" value="P:DNA integration"/>
    <property type="evidence" value="ECO:0007669"/>
    <property type="project" value="UniProtKB-KW"/>
</dbReference>
<comment type="catalytic activity">
    <reaction evidence="23">
        <text>DNA(n) + a 2'-deoxyribonucleoside 5'-triphosphate = DNA(n+1) + diphosphate</text>
        <dbReference type="Rhea" id="RHEA:22508"/>
        <dbReference type="Rhea" id="RHEA-COMP:17339"/>
        <dbReference type="Rhea" id="RHEA-COMP:17340"/>
        <dbReference type="ChEBI" id="CHEBI:33019"/>
        <dbReference type="ChEBI" id="CHEBI:61560"/>
        <dbReference type="ChEBI" id="CHEBI:173112"/>
        <dbReference type="EC" id="2.7.7.7"/>
    </reaction>
</comment>
<evidence type="ECO:0000256" key="2">
    <source>
        <dbReference type="ARBA" id="ARBA00022578"/>
    </source>
</evidence>
<dbReference type="InterPro" id="IPR012337">
    <property type="entry name" value="RNaseH-like_sf"/>
</dbReference>
<feature type="compositionally biased region" description="Polar residues" evidence="24">
    <location>
        <begin position="1317"/>
        <end position="1328"/>
    </location>
</feature>
<dbReference type="GO" id="GO:0006508">
    <property type="term" value="P:proteolysis"/>
    <property type="evidence" value="ECO:0007669"/>
    <property type="project" value="UniProtKB-KW"/>
</dbReference>
<gene>
    <name evidence="26" type="ORF">PENNAL_c0208G09362</name>
</gene>
<keyword evidence="17" id="KW-0808">Transferase</keyword>
<evidence type="ECO:0000256" key="10">
    <source>
        <dbReference type="ARBA" id="ARBA00022759"/>
    </source>
</evidence>
<evidence type="ECO:0000256" key="8">
    <source>
        <dbReference type="ARBA" id="ARBA00022741"/>
    </source>
</evidence>
<evidence type="ECO:0000256" key="23">
    <source>
        <dbReference type="ARBA" id="ARBA00049244"/>
    </source>
</evidence>
<keyword evidence="11" id="KW-0378">Hydrolase</keyword>
<keyword evidence="21" id="KW-0511">Multifunctional enzyme</keyword>
<dbReference type="GO" id="GO:0003887">
    <property type="term" value="F:DNA-directed DNA polymerase activity"/>
    <property type="evidence" value="ECO:0007669"/>
    <property type="project" value="UniProtKB-KW"/>
</dbReference>
<keyword evidence="2" id="KW-0815">Transposition</keyword>
<evidence type="ECO:0000256" key="17">
    <source>
        <dbReference type="ARBA" id="ARBA00022932"/>
    </source>
</evidence>
<dbReference type="GO" id="GO:0005524">
    <property type="term" value="F:ATP binding"/>
    <property type="evidence" value="ECO:0007669"/>
    <property type="project" value="UniProtKB-KW"/>
</dbReference>
<dbReference type="GO" id="GO:0003964">
    <property type="term" value="F:RNA-directed DNA polymerase activity"/>
    <property type="evidence" value="ECO:0007669"/>
    <property type="project" value="UniProtKB-KW"/>
</dbReference>
<dbReference type="GO" id="GO:0006310">
    <property type="term" value="P:DNA recombination"/>
    <property type="evidence" value="ECO:0007669"/>
    <property type="project" value="UniProtKB-KW"/>
</dbReference>
<dbReference type="GO" id="GO:0032196">
    <property type="term" value="P:transposition"/>
    <property type="evidence" value="ECO:0007669"/>
    <property type="project" value="UniProtKB-KW"/>
</dbReference>
<evidence type="ECO:0000256" key="19">
    <source>
        <dbReference type="ARBA" id="ARBA00023125"/>
    </source>
</evidence>
<evidence type="ECO:0000256" key="1">
    <source>
        <dbReference type="ARBA" id="ARBA00002180"/>
    </source>
</evidence>
<dbReference type="InterPro" id="IPR057670">
    <property type="entry name" value="SH3_retrovirus"/>
</dbReference>
<keyword evidence="4" id="KW-0645">Protease</keyword>
<dbReference type="InterPro" id="IPR043502">
    <property type="entry name" value="DNA/RNA_pol_sf"/>
</dbReference>
<evidence type="ECO:0000256" key="9">
    <source>
        <dbReference type="ARBA" id="ARBA00022750"/>
    </source>
</evidence>
<feature type="region of interest" description="Disordered" evidence="24">
    <location>
        <begin position="1"/>
        <end position="63"/>
    </location>
</feature>
<dbReference type="GO" id="GO:0046872">
    <property type="term" value="F:metal ion binding"/>
    <property type="evidence" value="ECO:0007669"/>
    <property type="project" value="UniProtKB-KW"/>
</dbReference>
<name>A0A1V6WRI3_PENNA</name>
<evidence type="ECO:0000256" key="14">
    <source>
        <dbReference type="ARBA" id="ARBA00022884"/>
    </source>
</evidence>
<feature type="compositionally biased region" description="Pro residues" evidence="24">
    <location>
        <begin position="1291"/>
        <end position="1301"/>
    </location>
</feature>
<keyword evidence="20" id="KW-0233">DNA recombination</keyword>
<reference evidence="27" key="1">
    <citation type="journal article" date="2017" name="Nat. Microbiol.">
        <title>Global analysis of biosynthetic gene clusters reveals vast potential of secondary metabolite production in Penicillium species.</title>
        <authorList>
            <person name="Nielsen J.C."/>
            <person name="Grijseels S."/>
            <person name="Prigent S."/>
            <person name="Ji B."/>
            <person name="Dainat J."/>
            <person name="Nielsen K.F."/>
            <person name="Frisvad J.C."/>
            <person name="Workman M."/>
            <person name="Nielsen J."/>
        </authorList>
    </citation>
    <scope>NUCLEOTIDE SEQUENCE [LARGE SCALE GENOMIC DNA]</scope>
    <source>
        <strain evidence="27">IBT 13039</strain>
    </source>
</reference>
<keyword evidence="10" id="KW-0255">Endonuclease</keyword>
<evidence type="ECO:0000259" key="25">
    <source>
        <dbReference type="PROSITE" id="PS50994"/>
    </source>
</evidence>
<evidence type="ECO:0000256" key="16">
    <source>
        <dbReference type="ARBA" id="ARBA00022918"/>
    </source>
</evidence>
<dbReference type="InterPro" id="IPR001584">
    <property type="entry name" value="Integrase_cat-core"/>
</dbReference>
<dbReference type="Gene3D" id="3.30.420.10">
    <property type="entry name" value="Ribonuclease H-like superfamily/Ribonuclease H"/>
    <property type="match status" value="1"/>
</dbReference>
<evidence type="ECO:0000256" key="22">
    <source>
        <dbReference type="ARBA" id="ARBA00048173"/>
    </source>
</evidence>
<dbReference type="GO" id="GO:0003723">
    <property type="term" value="F:RNA binding"/>
    <property type="evidence" value="ECO:0007669"/>
    <property type="project" value="UniProtKB-KW"/>
</dbReference>
<keyword evidence="27" id="KW-1185">Reference proteome</keyword>
<comment type="function">
    <text evidence="1">The aspartyl protease (PR) mediates the proteolytic cleavages of the Gag and Gag-Pol polyproteins after assembly of the VLP.</text>
</comment>
<evidence type="ECO:0000256" key="3">
    <source>
        <dbReference type="ARBA" id="ARBA00022612"/>
    </source>
</evidence>
<feature type="compositionally biased region" description="Basic and acidic residues" evidence="24">
    <location>
        <begin position="1180"/>
        <end position="1189"/>
    </location>
</feature>
<keyword evidence="5" id="KW-0548">Nucleotidyltransferase</keyword>
<evidence type="ECO:0000256" key="7">
    <source>
        <dbReference type="ARBA" id="ARBA00022723"/>
    </source>
</evidence>
<dbReference type="PANTHER" id="PTHR42648">
    <property type="entry name" value="TRANSPOSASE, PUTATIVE-RELATED"/>
    <property type="match status" value="1"/>
</dbReference>
<evidence type="ECO:0000256" key="12">
    <source>
        <dbReference type="ARBA" id="ARBA00022840"/>
    </source>
</evidence>
<dbReference type="GO" id="GO:0004519">
    <property type="term" value="F:endonuclease activity"/>
    <property type="evidence" value="ECO:0007669"/>
    <property type="project" value="UniProtKB-KW"/>
</dbReference>
<keyword evidence="7" id="KW-0479">Metal-binding</keyword>